<dbReference type="SUPFAM" id="SSF53474">
    <property type="entry name" value="alpha/beta-Hydrolases"/>
    <property type="match status" value="1"/>
</dbReference>
<dbReference type="InterPro" id="IPR050654">
    <property type="entry name" value="AChE-related_enzymes"/>
</dbReference>
<keyword evidence="3" id="KW-0378">Hydrolase</keyword>
<evidence type="ECO:0000256" key="5">
    <source>
        <dbReference type="SAM" id="SignalP"/>
    </source>
</evidence>
<feature type="chain" id="PRO_5033210220" evidence="5">
    <location>
        <begin position="27"/>
        <end position="741"/>
    </location>
</feature>
<keyword evidence="4" id="KW-1015">Disulfide bond</keyword>
<dbReference type="GO" id="GO:0005886">
    <property type="term" value="C:plasma membrane"/>
    <property type="evidence" value="ECO:0007669"/>
    <property type="project" value="TreeGrafter"/>
</dbReference>
<dbReference type="PANTHER" id="PTHR43918">
    <property type="entry name" value="ACETYLCHOLINESTERASE"/>
    <property type="match status" value="1"/>
</dbReference>
<dbReference type="WBParaSite" id="EgrG_000297300">
    <property type="protein sequence ID" value="EgrG_000297300"/>
    <property type="gene ID" value="EgrG_000297300"/>
</dbReference>
<proteinExistence type="inferred from homology"/>
<dbReference type="PRINTS" id="PR00878">
    <property type="entry name" value="CHOLNESTRASE"/>
</dbReference>
<evidence type="ECO:0000313" key="7">
    <source>
        <dbReference type="EMBL" id="CDS24829.1"/>
    </source>
</evidence>
<protein>
    <submittedName>
        <fullName evidence="7 9">BC026374 protein S09 family</fullName>
    </submittedName>
</protein>
<sequence length="741" mass="83686">MLDGFVMLRPLGCLAYLGLFLSECLAATDIRTVYVKTVDGTLRGYASTVLQKPIVTFLGIPFATPPVKDLRFKPPIPLKPWKGIRDATKPAPTCIQPLPEKWQKTDPMTRVWLNTTEMSEDCLYLNIWTNAINGSSSSGSSISGSVTSDSDLDTSFNWLRRRSIQPTSNFQQLNGRPVMVWIHGGNFVSGSANLEMYNGAILASEMGVIVVSIQYRLGSLGFLSLGTPGAPGNQGLLDQVEALQWIRRNIIYFGGNPKQVTLFGQGAGALSASLHLLSPVSSHLFQQAILQSGSPLTWWAVESAQSAISKARQFAQLSGCHGSDDEVEACLRSVEAGTLVLNQWKMHLLPDMPLTTREHRISRLYSRRYNPEILGTAGLFFNITFRPVVSEPFLPRWPYQLIGSNREALQHRILLGVNKDEGTYEMIYGLRKYFLAEKNTPTLPKVFSSDHTGMDPLDILAFYIIDEDFLHPLLLQATAFEYQIPSRAFFWKEWTPLQVQHALAEVAGDYNIKCPLLEFADAYSQAPNSQVFLYSFEHQSSGWTWPNWTGVMQAYEAEYIFGAPLNLKFQMDFYKFSDEERKLSASIMQYWANFAATGSPSLHPDEFHTRTKRSHWNNYEIHRTTFKGDLEIDGSREYLVLELPNPRIARNLKRHRCLFWREQLPMLRQRLVPNSRCQMNLTKETELKQVNKPAPQPLPAPQTSNWEVDAFLRITSAAAATRSAMVLLAFACNLPTYFPLQ</sequence>
<evidence type="ECO:0000256" key="4">
    <source>
        <dbReference type="ARBA" id="ARBA00023157"/>
    </source>
</evidence>
<evidence type="ECO:0000313" key="9">
    <source>
        <dbReference type="WBParaSite" id="EgrG_000297300"/>
    </source>
</evidence>
<dbReference type="PANTHER" id="PTHR43918:SF4">
    <property type="entry name" value="CARBOXYLIC ESTER HYDROLASE"/>
    <property type="match status" value="1"/>
</dbReference>
<dbReference type="InterPro" id="IPR002018">
    <property type="entry name" value="CarbesteraseB"/>
</dbReference>
<dbReference type="InterPro" id="IPR000997">
    <property type="entry name" value="Cholinesterase"/>
</dbReference>
<evidence type="ECO:0000259" key="6">
    <source>
        <dbReference type="Pfam" id="PF00135"/>
    </source>
</evidence>
<dbReference type="EMBL" id="LK028625">
    <property type="protein sequence ID" value="CDS24829.1"/>
    <property type="molecule type" value="Genomic_DNA"/>
</dbReference>
<evidence type="ECO:0000313" key="8">
    <source>
        <dbReference type="Proteomes" id="UP000492820"/>
    </source>
</evidence>
<reference evidence="7 8" key="1">
    <citation type="journal article" date="2013" name="Nature">
        <title>The genomes of four tapeworm species reveal adaptations to parasitism.</title>
        <authorList>
            <person name="Tsai I.J."/>
            <person name="Zarowiecki M."/>
            <person name="Holroyd N."/>
            <person name="Garciarrubio A."/>
            <person name="Sanchez-Flores A."/>
            <person name="Brooks K.L."/>
            <person name="Tracey A."/>
            <person name="Bobes R.J."/>
            <person name="Fragoso G."/>
            <person name="Sciutto E."/>
            <person name="Aslett M."/>
            <person name="Beasley H."/>
            <person name="Bennett H.M."/>
            <person name="Cai J."/>
            <person name="Camicia F."/>
            <person name="Clark R."/>
            <person name="Cucher M."/>
            <person name="De Silva N."/>
            <person name="Day T.A."/>
            <person name="Deplazes P."/>
            <person name="Estrada K."/>
            <person name="Fernandez C."/>
            <person name="Holland P.W."/>
            <person name="Hou J."/>
            <person name="Hu S."/>
            <person name="Huckvale T."/>
            <person name="Hung S.S."/>
            <person name="Kamenetzky L."/>
            <person name="Keane J.A."/>
            <person name="Kiss F."/>
            <person name="Koziol U."/>
            <person name="Lambert O."/>
            <person name="Liu K."/>
            <person name="Luo X."/>
            <person name="Luo Y."/>
            <person name="Macchiaroli N."/>
            <person name="Nichol S."/>
            <person name="Paps J."/>
            <person name="Parkinson J."/>
            <person name="Pouchkina-Stantcheva N."/>
            <person name="Riddiford N."/>
            <person name="Rosenzvit M."/>
            <person name="Salinas G."/>
            <person name="Wasmuth J.D."/>
            <person name="Zamanian M."/>
            <person name="Zheng Y."/>
            <person name="Cai X."/>
            <person name="Soberon X."/>
            <person name="Olson P.D."/>
            <person name="Laclette J.P."/>
            <person name="Brehm K."/>
            <person name="Berriman M."/>
            <person name="Garciarrubio A."/>
            <person name="Bobes R.J."/>
            <person name="Fragoso G."/>
            <person name="Sanchez-Flores A."/>
            <person name="Estrada K."/>
            <person name="Cevallos M.A."/>
            <person name="Morett E."/>
            <person name="Gonzalez V."/>
            <person name="Portillo T."/>
            <person name="Ochoa-Leyva A."/>
            <person name="Jose M.V."/>
            <person name="Sciutto E."/>
            <person name="Landa A."/>
            <person name="Jimenez L."/>
            <person name="Valdes V."/>
            <person name="Carrero J.C."/>
            <person name="Larralde C."/>
            <person name="Morales-Montor J."/>
            <person name="Limon-Lason J."/>
            <person name="Soberon X."/>
            <person name="Laclette J.P."/>
        </authorList>
    </citation>
    <scope>NUCLEOTIDE SEQUENCE [LARGE SCALE GENOMIC DNA]</scope>
</reference>
<dbReference type="GO" id="GO:0005615">
    <property type="term" value="C:extracellular space"/>
    <property type="evidence" value="ECO:0007669"/>
    <property type="project" value="TreeGrafter"/>
</dbReference>
<reference evidence="7" key="2">
    <citation type="submission" date="2014-06" db="EMBL/GenBank/DDBJ databases">
        <authorList>
            <person name="Aslett M."/>
        </authorList>
    </citation>
    <scope>NUCLEOTIDE SEQUENCE</scope>
</reference>
<dbReference type="InterPro" id="IPR029058">
    <property type="entry name" value="AB_hydrolase_fold"/>
</dbReference>
<dbReference type="Proteomes" id="UP000492820">
    <property type="component" value="Unassembled WGS sequence"/>
</dbReference>
<dbReference type="GO" id="GO:0003990">
    <property type="term" value="F:acetylcholinesterase activity"/>
    <property type="evidence" value="ECO:0007669"/>
    <property type="project" value="TreeGrafter"/>
</dbReference>
<name>A0A068WXJ3_ECHGR</name>
<accession>A0A068WXJ3</accession>
<feature type="domain" description="Carboxylesterase type B" evidence="6">
    <location>
        <begin position="34"/>
        <end position="660"/>
    </location>
</feature>
<dbReference type="ESTHER" id="echgr-a0a068wxj3">
    <property type="family name" value="Cholinesterase-like"/>
</dbReference>
<keyword evidence="5" id="KW-0732">Signal</keyword>
<dbReference type="Gene3D" id="3.40.50.1820">
    <property type="entry name" value="alpha/beta hydrolase"/>
    <property type="match status" value="1"/>
</dbReference>
<organism evidence="7">
    <name type="scientific">Echinococcus granulosus</name>
    <name type="common">Hydatid tapeworm</name>
    <dbReference type="NCBI Taxonomy" id="6210"/>
    <lineage>
        <taxon>Eukaryota</taxon>
        <taxon>Metazoa</taxon>
        <taxon>Spiralia</taxon>
        <taxon>Lophotrochozoa</taxon>
        <taxon>Platyhelminthes</taxon>
        <taxon>Cestoda</taxon>
        <taxon>Eucestoda</taxon>
        <taxon>Cyclophyllidea</taxon>
        <taxon>Taeniidae</taxon>
        <taxon>Echinococcus</taxon>
        <taxon>Echinococcus granulosus group</taxon>
    </lineage>
</organism>
<dbReference type="AlphaFoldDB" id="A0A068WXJ3"/>
<feature type="signal peptide" evidence="5">
    <location>
        <begin position="1"/>
        <end position="26"/>
    </location>
</feature>
<evidence type="ECO:0000256" key="2">
    <source>
        <dbReference type="ARBA" id="ARBA00022487"/>
    </source>
</evidence>
<dbReference type="GO" id="GO:0006581">
    <property type="term" value="P:acetylcholine catabolic process"/>
    <property type="evidence" value="ECO:0007669"/>
    <property type="project" value="TreeGrafter"/>
</dbReference>
<evidence type="ECO:0000256" key="3">
    <source>
        <dbReference type="ARBA" id="ARBA00022801"/>
    </source>
</evidence>
<evidence type="ECO:0000256" key="1">
    <source>
        <dbReference type="ARBA" id="ARBA00005964"/>
    </source>
</evidence>
<dbReference type="GO" id="GO:0019695">
    <property type="term" value="P:choline metabolic process"/>
    <property type="evidence" value="ECO:0007669"/>
    <property type="project" value="TreeGrafter"/>
</dbReference>
<dbReference type="Pfam" id="PF00135">
    <property type="entry name" value="COesterase"/>
    <property type="match status" value="1"/>
</dbReference>
<gene>
    <name evidence="7" type="ORF">EgrG_000297300</name>
</gene>
<keyword evidence="2" id="KW-0719">Serine esterase</keyword>
<comment type="similarity">
    <text evidence="1">Belongs to the type-B carboxylesterase/lipase family.</text>
</comment>
<dbReference type="OrthoDB" id="9000293at2759"/>
<reference evidence="9" key="3">
    <citation type="submission" date="2020-10" db="UniProtKB">
        <authorList>
            <consortium name="WormBaseParasite"/>
        </authorList>
    </citation>
    <scope>IDENTIFICATION</scope>
</reference>